<dbReference type="NCBIfam" id="TIGR01214">
    <property type="entry name" value="rmlD"/>
    <property type="match status" value="1"/>
</dbReference>
<comment type="pathway">
    <text evidence="1 6">Carbohydrate biosynthesis; dTDP-L-rhamnose biosynthesis.</text>
</comment>
<dbReference type="CDD" id="cd05254">
    <property type="entry name" value="dTDP_HR_like_SDR_e"/>
    <property type="match status" value="1"/>
</dbReference>
<feature type="domain" description="RmlD-like substrate binding" evidence="7">
    <location>
        <begin position="1"/>
        <end position="283"/>
    </location>
</feature>
<dbReference type="Proteomes" id="UP001164472">
    <property type="component" value="Chromosome"/>
</dbReference>
<evidence type="ECO:0000256" key="5">
    <source>
        <dbReference type="ARBA" id="ARBA00048200"/>
    </source>
</evidence>
<organism evidence="8 9">
    <name type="scientific">Alkalimarinus sediminis</name>
    <dbReference type="NCBI Taxonomy" id="1632866"/>
    <lineage>
        <taxon>Bacteria</taxon>
        <taxon>Pseudomonadati</taxon>
        <taxon>Pseudomonadota</taxon>
        <taxon>Gammaproteobacteria</taxon>
        <taxon>Alteromonadales</taxon>
        <taxon>Alteromonadaceae</taxon>
        <taxon>Alkalimarinus</taxon>
    </lineage>
</organism>
<keyword evidence="9" id="KW-1185">Reference proteome</keyword>
<evidence type="ECO:0000256" key="2">
    <source>
        <dbReference type="ARBA" id="ARBA00010944"/>
    </source>
</evidence>
<dbReference type="PANTHER" id="PTHR10491:SF4">
    <property type="entry name" value="METHIONINE ADENOSYLTRANSFERASE 2 SUBUNIT BETA"/>
    <property type="match status" value="1"/>
</dbReference>
<protein>
    <recommendedName>
        <fullName evidence="4 6">dTDP-4-dehydrorhamnose reductase</fullName>
        <ecNumber evidence="3 6">1.1.1.133</ecNumber>
    </recommendedName>
</protein>
<gene>
    <name evidence="8" type="primary">rfbD</name>
    <name evidence="8" type="ORF">NNL22_10285</name>
</gene>
<keyword evidence="6 8" id="KW-0560">Oxidoreductase</keyword>
<keyword evidence="6" id="KW-0521">NADP</keyword>
<dbReference type="GO" id="GO:0008831">
    <property type="term" value="F:dTDP-4-dehydrorhamnose reductase activity"/>
    <property type="evidence" value="ECO:0007669"/>
    <property type="project" value="UniProtKB-EC"/>
</dbReference>
<dbReference type="InterPro" id="IPR036291">
    <property type="entry name" value="NAD(P)-bd_dom_sf"/>
</dbReference>
<dbReference type="Gene3D" id="3.90.25.10">
    <property type="entry name" value="UDP-galactose 4-epimerase, domain 1"/>
    <property type="match status" value="1"/>
</dbReference>
<dbReference type="InterPro" id="IPR029903">
    <property type="entry name" value="RmlD-like-bd"/>
</dbReference>
<dbReference type="AlphaFoldDB" id="A0A9E8HF11"/>
<comment type="function">
    <text evidence="6">Catalyzes the reduction of dTDP-6-deoxy-L-lyxo-4-hexulose to yield dTDP-L-rhamnose.</text>
</comment>
<dbReference type="FunFam" id="3.40.50.720:FF:000159">
    <property type="entry name" value="dTDP-4-dehydrorhamnose reductase"/>
    <property type="match status" value="1"/>
</dbReference>
<dbReference type="KEGG" id="asem:NNL22_10285"/>
<sequence length="297" mass="32700">MKILVTGAKGQVGTDVVLEAKSRGHEVFGFASSELDITDKSSVDSVLVSIKPDVVINAAAYTAVDKAETEQEKAYAVNEAGVKNLADACKEQDVPLLHISTDYVFDGEKKEPYVETDAPNPTSVYGASKLAGEVALQNTWCKHIILRVSWVFGEHGNNFVKTMLRLAEDRDEIAVVNDQFGAPTPAKAIAQCLLDIAEKDHFGEGDFPWGLYHYQSDPGVTWYEFAQEIFRQAIELGVMDKEVVVKPINSDQFPTPVSRPLNSKLGSLKSNERLNNALLEWKSIYLKDYLVSINAGC</sequence>
<evidence type="ECO:0000256" key="1">
    <source>
        <dbReference type="ARBA" id="ARBA00004781"/>
    </source>
</evidence>
<evidence type="ECO:0000313" key="9">
    <source>
        <dbReference type="Proteomes" id="UP001164472"/>
    </source>
</evidence>
<comment type="catalytic activity">
    <reaction evidence="5 6">
        <text>dTDP-beta-L-rhamnose + NADP(+) = dTDP-4-dehydro-beta-L-rhamnose + NADPH + H(+)</text>
        <dbReference type="Rhea" id="RHEA:21796"/>
        <dbReference type="ChEBI" id="CHEBI:15378"/>
        <dbReference type="ChEBI" id="CHEBI:57510"/>
        <dbReference type="ChEBI" id="CHEBI:57783"/>
        <dbReference type="ChEBI" id="CHEBI:58349"/>
        <dbReference type="ChEBI" id="CHEBI:62830"/>
        <dbReference type="EC" id="1.1.1.133"/>
    </reaction>
</comment>
<proteinExistence type="inferred from homology"/>
<dbReference type="SUPFAM" id="SSF51735">
    <property type="entry name" value="NAD(P)-binding Rossmann-fold domains"/>
    <property type="match status" value="1"/>
</dbReference>
<evidence type="ECO:0000256" key="6">
    <source>
        <dbReference type="RuleBase" id="RU364082"/>
    </source>
</evidence>
<dbReference type="Gene3D" id="3.40.50.720">
    <property type="entry name" value="NAD(P)-binding Rossmann-like Domain"/>
    <property type="match status" value="1"/>
</dbReference>
<evidence type="ECO:0000313" key="8">
    <source>
        <dbReference type="EMBL" id="UZW73438.1"/>
    </source>
</evidence>
<reference evidence="8" key="1">
    <citation type="submission" date="2022-07" db="EMBL/GenBank/DDBJ databases">
        <title>Alkalimarinus sp. nov., isolated from gut of a Alitta virens.</title>
        <authorList>
            <person name="Yang A.I."/>
            <person name="Shin N.-R."/>
        </authorList>
    </citation>
    <scope>NUCLEOTIDE SEQUENCE</scope>
    <source>
        <strain evidence="8">FA028</strain>
    </source>
</reference>
<dbReference type="InterPro" id="IPR005913">
    <property type="entry name" value="dTDP_dehydrorham_reduct"/>
</dbReference>
<name>A0A9E8HF11_9ALTE</name>
<evidence type="ECO:0000256" key="4">
    <source>
        <dbReference type="ARBA" id="ARBA00017099"/>
    </source>
</evidence>
<accession>A0A9E8HF11</accession>
<dbReference type="RefSeq" id="WP_251809579.1">
    <property type="nucleotide sequence ID" value="NZ_CP101527.1"/>
</dbReference>
<evidence type="ECO:0000256" key="3">
    <source>
        <dbReference type="ARBA" id="ARBA00012929"/>
    </source>
</evidence>
<evidence type="ECO:0000259" key="7">
    <source>
        <dbReference type="Pfam" id="PF04321"/>
    </source>
</evidence>
<comment type="similarity">
    <text evidence="2 6">Belongs to the dTDP-4-dehydrorhamnose reductase family.</text>
</comment>
<comment type="cofactor">
    <cofactor evidence="6">
        <name>Mg(2+)</name>
        <dbReference type="ChEBI" id="CHEBI:18420"/>
    </cofactor>
    <text evidence="6">Binds 1 Mg(2+) ion per monomer.</text>
</comment>
<dbReference type="PANTHER" id="PTHR10491">
    <property type="entry name" value="DTDP-4-DEHYDRORHAMNOSE REDUCTASE"/>
    <property type="match status" value="1"/>
</dbReference>
<dbReference type="Pfam" id="PF04321">
    <property type="entry name" value="RmlD_sub_bind"/>
    <property type="match status" value="1"/>
</dbReference>
<dbReference type="EC" id="1.1.1.133" evidence="3 6"/>
<dbReference type="EMBL" id="CP101527">
    <property type="protein sequence ID" value="UZW73438.1"/>
    <property type="molecule type" value="Genomic_DNA"/>
</dbReference>